<dbReference type="AlphaFoldDB" id="A0A8D0G591"/>
<sequence>MKSRTLKRNRQLANVVEITKQLGLEVARAAPPEATVCRDHGRPLKRFCLTDQTAVCATCQVTQPHRAHTMVSLEKAAMDYKIKIGSQVESLKNEREKLQDFRLKREERLQSYLMQIKTERHRMVSDFKELHQFLKMQEKLLLTHLGELEKEIVQEQEETLRKLFEEMADLDETIAEMERGCLKPSKQLLKDIKNNLSSWKTVRFQEPRPISPYLEKKVHCFAQKYASLKDVCMQFTENLLAEMNKEKVAVILHPATAHPNLMISKYRRSVSFGPTRQVLPDNPERFDLTSCVLGTEGFLSGRHYWEVEVAGKEGWTIGAARTSVTRKGWLSLQPEKGIWALRLCWDRFQALSSPRTPLTRSLYPRRIRVCLDWEGGWLAFSDADTEAPIFTFNDSFREAICPFFALWTPGSCIRLCP</sequence>
<dbReference type="Gene3D" id="2.60.120.920">
    <property type="match status" value="1"/>
</dbReference>
<dbReference type="Ensembl" id="ENSSPUT00000002973.1">
    <property type="protein sequence ID" value="ENSSPUP00000002806.1"/>
    <property type="gene ID" value="ENSSPUG00000002167.1"/>
</dbReference>
<evidence type="ECO:0000256" key="3">
    <source>
        <dbReference type="ARBA" id="ARBA00022833"/>
    </source>
</evidence>
<evidence type="ECO:0000256" key="4">
    <source>
        <dbReference type="ARBA" id="ARBA00034460"/>
    </source>
</evidence>
<dbReference type="SMART" id="SM00336">
    <property type="entry name" value="BBOX"/>
    <property type="match status" value="1"/>
</dbReference>
<dbReference type="InterPro" id="IPR043136">
    <property type="entry name" value="B30.2/SPRY_sf"/>
</dbReference>
<evidence type="ECO:0000256" key="6">
    <source>
        <dbReference type="SAM" id="Coils"/>
    </source>
</evidence>
<dbReference type="InterPro" id="IPR006574">
    <property type="entry name" value="PRY"/>
</dbReference>
<feature type="coiled-coil region" evidence="6">
    <location>
        <begin position="153"/>
        <end position="180"/>
    </location>
</feature>
<keyword evidence="2 5" id="KW-0479">Metal-binding</keyword>
<keyword evidence="10" id="KW-1185">Reference proteome</keyword>
<dbReference type="OMA" id="FREAICP"/>
<feature type="domain" description="B box-type" evidence="7">
    <location>
        <begin position="32"/>
        <end position="73"/>
    </location>
</feature>
<dbReference type="InterPro" id="IPR000315">
    <property type="entry name" value="Znf_B-box"/>
</dbReference>
<dbReference type="GeneTree" id="ENSGT01030000234669"/>
<protein>
    <submittedName>
        <fullName evidence="9">Uncharacterized protein</fullName>
    </submittedName>
</protein>
<dbReference type="PROSITE" id="PS50119">
    <property type="entry name" value="ZF_BBOX"/>
    <property type="match status" value="1"/>
</dbReference>
<dbReference type="InterPro" id="IPR013320">
    <property type="entry name" value="ConA-like_dom_sf"/>
</dbReference>
<dbReference type="CDD" id="cd12888">
    <property type="entry name" value="SPRY_PRY_TRIM7_like"/>
    <property type="match status" value="1"/>
</dbReference>
<dbReference type="GO" id="GO:0008270">
    <property type="term" value="F:zinc ion binding"/>
    <property type="evidence" value="ECO:0007669"/>
    <property type="project" value="UniProtKB-KW"/>
</dbReference>
<dbReference type="CDD" id="cd19769">
    <property type="entry name" value="Bbox2_TRIM16-like"/>
    <property type="match status" value="1"/>
</dbReference>
<dbReference type="Proteomes" id="UP000694392">
    <property type="component" value="Unplaced"/>
</dbReference>
<dbReference type="PANTHER" id="PTHR24103">
    <property type="entry name" value="E3 UBIQUITIN-PROTEIN LIGASE TRIM"/>
    <property type="match status" value="1"/>
</dbReference>
<dbReference type="Pfam" id="PF13765">
    <property type="entry name" value="PRY"/>
    <property type="match status" value="1"/>
</dbReference>
<dbReference type="Gene3D" id="3.30.160.60">
    <property type="entry name" value="Classic Zinc Finger"/>
    <property type="match status" value="1"/>
</dbReference>
<feature type="domain" description="B30.2/SPRY" evidence="8">
    <location>
        <begin position="230"/>
        <end position="417"/>
    </location>
</feature>
<evidence type="ECO:0000259" key="7">
    <source>
        <dbReference type="PROSITE" id="PS50119"/>
    </source>
</evidence>
<dbReference type="InterPro" id="IPR003877">
    <property type="entry name" value="SPRY_dom"/>
</dbReference>
<evidence type="ECO:0000256" key="2">
    <source>
        <dbReference type="ARBA" id="ARBA00022771"/>
    </source>
</evidence>
<dbReference type="FunFam" id="2.60.120.920:FF:000004">
    <property type="entry name" value="Butyrophilin subfamily 1 member A1"/>
    <property type="match status" value="1"/>
</dbReference>
<dbReference type="InterPro" id="IPR050143">
    <property type="entry name" value="TRIM/RBCC"/>
</dbReference>
<keyword evidence="2 5" id="KW-0863">Zinc-finger</keyword>
<evidence type="ECO:0000259" key="8">
    <source>
        <dbReference type="PROSITE" id="PS50188"/>
    </source>
</evidence>
<dbReference type="Pfam" id="PF00643">
    <property type="entry name" value="zf-B_box"/>
    <property type="match status" value="1"/>
</dbReference>
<evidence type="ECO:0000313" key="10">
    <source>
        <dbReference type="Proteomes" id="UP000694392"/>
    </source>
</evidence>
<dbReference type="SUPFAM" id="SSF49899">
    <property type="entry name" value="Concanavalin A-like lectins/glucanases"/>
    <property type="match status" value="1"/>
</dbReference>
<dbReference type="PRINTS" id="PR01407">
    <property type="entry name" value="BUTYPHLNCDUF"/>
</dbReference>
<evidence type="ECO:0000256" key="1">
    <source>
        <dbReference type="ARBA" id="ARBA00009651"/>
    </source>
</evidence>
<dbReference type="Pfam" id="PF00622">
    <property type="entry name" value="SPRY"/>
    <property type="match status" value="1"/>
</dbReference>
<dbReference type="SMART" id="SM00589">
    <property type="entry name" value="PRY"/>
    <property type="match status" value="1"/>
</dbReference>
<dbReference type="SUPFAM" id="SSF57845">
    <property type="entry name" value="B-box zinc-binding domain"/>
    <property type="match status" value="1"/>
</dbReference>
<proteinExistence type="inferred from homology"/>
<accession>A0A8D0G591</accession>
<keyword evidence="6" id="KW-0175">Coiled coil</keyword>
<organism evidence="9 10">
    <name type="scientific">Sphenodon punctatus</name>
    <name type="common">Tuatara</name>
    <name type="synonym">Hatteria punctata</name>
    <dbReference type="NCBI Taxonomy" id="8508"/>
    <lineage>
        <taxon>Eukaryota</taxon>
        <taxon>Metazoa</taxon>
        <taxon>Chordata</taxon>
        <taxon>Craniata</taxon>
        <taxon>Vertebrata</taxon>
        <taxon>Euteleostomi</taxon>
        <taxon>Lepidosauria</taxon>
        <taxon>Sphenodontia</taxon>
        <taxon>Sphenodontidae</taxon>
        <taxon>Sphenodon</taxon>
    </lineage>
</organism>
<evidence type="ECO:0000256" key="5">
    <source>
        <dbReference type="PROSITE-ProRule" id="PRU00024"/>
    </source>
</evidence>
<evidence type="ECO:0000313" key="9">
    <source>
        <dbReference type="Ensembl" id="ENSSPUP00000002806.1"/>
    </source>
</evidence>
<dbReference type="InterPro" id="IPR003879">
    <property type="entry name" value="Butyrophylin_SPRY"/>
</dbReference>
<comment type="similarity">
    <text evidence="1">Belongs to the ohanin/vespryn family.</text>
</comment>
<comment type="function">
    <text evidence="4">Neurotoxin that produces dose-dependent hypolocomotion and hyperalgesia in mice. May directly act on the central nervous system, as it is 6500-fold more potent when administered intracerebroventricularly than intraperitoneal.</text>
</comment>
<reference evidence="9" key="2">
    <citation type="submission" date="2025-09" db="UniProtKB">
        <authorList>
            <consortium name="Ensembl"/>
        </authorList>
    </citation>
    <scope>IDENTIFICATION</scope>
</reference>
<dbReference type="InterPro" id="IPR001870">
    <property type="entry name" value="B30.2/SPRY"/>
</dbReference>
<dbReference type="PROSITE" id="PS50188">
    <property type="entry name" value="B302_SPRY"/>
    <property type="match status" value="1"/>
</dbReference>
<name>A0A8D0G591_SPHPU</name>
<dbReference type="SMART" id="SM00449">
    <property type="entry name" value="SPRY"/>
    <property type="match status" value="1"/>
</dbReference>
<keyword evidence="3" id="KW-0862">Zinc</keyword>
<reference evidence="9" key="1">
    <citation type="submission" date="2025-08" db="UniProtKB">
        <authorList>
            <consortium name="Ensembl"/>
        </authorList>
    </citation>
    <scope>IDENTIFICATION</scope>
</reference>